<comment type="caution">
    <text evidence="4">The sequence shown here is derived from an EMBL/GenBank/DDBJ whole genome shotgun (WGS) entry which is preliminary data.</text>
</comment>
<keyword evidence="3" id="KW-0812">Transmembrane</keyword>
<keyword evidence="3" id="KW-1133">Transmembrane helix</keyword>
<proteinExistence type="inferred from homology"/>
<reference evidence="4 5" key="1">
    <citation type="journal article" date="2020" name="Cell">
        <title>Large-Scale Comparative Analyses of Tick Genomes Elucidate Their Genetic Diversity and Vector Capacities.</title>
        <authorList>
            <consortium name="Tick Genome and Microbiome Consortium (TIGMIC)"/>
            <person name="Jia N."/>
            <person name="Wang J."/>
            <person name="Shi W."/>
            <person name="Du L."/>
            <person name="Sun Y."/>
            <person name="Zhan W."/>
            <person name="Jiang J.F."/>
            <person name="Wang Q."/>
            <person name="Zhang B."/>
            <person name="Ji P."/>
            <person name="Bell-Sakyi L."/>
            <person name="Cui X.M."/>
            <person name="Yuan T.T."/>
            <person name="Jiang B.G."/>
            <person name="Yang W.F."/>
            <person name="Lam T.T."/>
            <person name="Chang Q.C."/>
            <person name="Ding S.J."/>
            <person name="Wang X.J."/>
            <person name="Zhu J.G."/>
            <person name="Ruan X.D."/>
            <person name="Zhao L."/>
            <person name="Wei J.T."/>
            <person name="Ye R.Z."/>
            <person name="Que T.C."/>
            <person name="Du C.H."/>
            <person name="Zhou Y.H."/>
            <person name="Cheng J.X."/>
            <person name="Dai P.F."/>
            <person name="Guo W.B."/>
            <person name="Han X.H."/>
            <person name="Huang E.J."/>
            <person name="Li L.F."/>
            <person name="Wei W."/>
            <person name="Gao Y.C."/>
            <person name="Liu J.Z."/>
            <person name="Shao H.Z."/>
            <person name="Wang X."/>
            <person name="Wang C.C."/>
            <person name="Yang T.C."/>
            <person name="Huo Q.B."/>
            <person name="Li W."/>
            <person name="Chen H.Y."/>
            <person name="Chen S.E."/>
            <person name="Zhou L.G."/>
            <person name="Ni X.B."/>
            <person name="Tian J.H."/>
            <person name="Sheng Y."/>
            <person name="Liu T."/>
            <person name="Pan Y.S."/>
            <person name="Xia L.Y."/>
            <person name="Li J."/>
            <person name="Zhao F."/>
            <person name="Cao W.C."/>
        </authorList>
    </citation>
    <scope>NUCLEOTIDE SEQUENCE [LARGE SCALE GENOMIC DNA]</scope>
    <source>
        <strain evidence="4">HaeL-2018</strain>
    </source>
</reference>
<accession>A0A9J6F7H7</accession>
<dbReference type="GO" id="GO:0005525">
    <property type="term" value="F:GTP binding"/>
    <property type="evidence" value="ECO:0007669"/>
    <property type="project" value="InterPro"/>
</dbReference>
<dbReference type="GO" id="GO:0005246">
    <property type="term" value="F:calcium channel regulator activity"/>
    <property type="evidence" value="ECO:0007669"/>
    <property type="project" value="TreeGrafter"/>
</dbReference>
<dbReference type="VEuPathDB" id="VectorBase:HLOH_061264"/>
<dbReference type="OrthoDB" id="5239715at2759"/>
<dbReference type="EMBL" id="JABSTR010000001">
    <property type="protein sequence ID" value="KAH9362094.1"/>
    <property type="molecule type" value="Genomic_DNA"/>
</dbReference>
<evidence type="ECO:0000256" key="3">
    <source>
        <dbReference type="SAM" id="Phobius"/>
    </source>
</evidence>
<dbReference type="InterPro" id="IPR051641">
    <property type="entry name" value="RGK_GTP-binding_reg"/>
</dbReference>
<dbReference type="PANTHER" id="PTHR45775:SF6">
    <property type="entry name" value="RAD, GEM_KIR FAMILY MEMBER 2, ISOFORM C"/>
    <property type="match status" value="1"/>
</dbReference>
<evidence type="ECO:0000313" key="4">
    <source>
        <dbReference type="EMBL" id="KAH9362094.1"/>
    </source>
</evidence>
<evidence type="ECO:0000256" key="1">
    <source>
        <dbReference type="ARBA" id="ARBA00008846"/>
    </source>
</evidence>
<dbReference type="GO" id="GO:0003924">
    <property type="term" value="F:GTPase activity"/>
    <property type="evidence" value="ECO:0007669"/>
    <property type="project" value="InterPro"/>
</dbReference>
<dbReference type="PANTHER" id="PTHR45775">
    <property type="entry name" value="RAD, GEM/KIR FAMILY MEMBER 2, ISOFORM C"/>
    <property type="match status" value="1"/>
</dbReference>
<dbReference type="SUPFAM" id="SSF52540">
    <property type="entry name" value="P-loop containing nucleoside triphosphate hydrolases"/>
    <property type="match status" value="1"/>
</dbReference>
<dbReference type="PRINTS" id="PR00449">
    <property type="entry name" value="RASTRNSFRMNG"/>
</dbReference>
<gene>
    <name evidence="4" type="ORF">HPB48_002072</name>
</gene>
<keyword evidence="5" id="KW-1185">Reference proteome</keyword>
<evidence type="ECO:0000313" key="5">
    <source>
        <dbReference type="Proteomes" id="UP000821853"/>
    </source>
</evidence>
<dbReference type="PROSITE" id="PS51419">
    <property type="entry name" value="RAB"/>
    <property type="match status" value="1"/>
</dbReference>
<comment type="similarity">
    <text evidence="1">Belongs to the small GTPase superfamily. RGK family.</text>
</comment>
<sequence length="355" mass="40207">MINHTYMLIQDGGMPYVYPSLASVTAHINEQGRELTGNRQQRFHSICMRSSRVRASPCRPAQKNLSIALSPENSIAGRFDCRNAGSASLVRPSTVVSETEPNKLSGSRRRAVKEYFEWLAISFGAAFAFLFLPSFEPSSHSLFFSFFASFFFADEQNEKSVMVVLNGEESELIFIEHVHQDELHAKNPCQALRTPPTLFNPAAMYRPDAYLVVYNVCSRNSLKTAKEYLSLVHRWDNVDHKAVILVGNKTDLVRHRTVTTDDGRCLATNERVKFIETSACINHHVDELLAGLLHQIRLKNQISYKESCKRDSVRMRGRNSSCTSSFSGCKAKVFLKRFLRKACSRSRSCDDLHVL</sequence>
<dbReference type="PROSITE" id="PS51421">
    <property type="entry name" value="RAS"/>
    <property type="match status" value="1"/>
</dbReference>
<feature type="transmembrane region" description="Helical" evidence="3">
    <location>
        <begin position="115"/>
        <end position="135"/>
    </location>
</feature>
<dbReference type="Gene3D" id="3.40.50.300">
    <property type="entry name" value="P-loop containing nucleotide triphosphate hydrolases"/>
    <property type="match status" value="1"/>
</dbReference>
<dbReference type="AlphaFoldDB" id="A0A9J6F7H7"/>
<dbReference type="InterPro" id="IPR001806">
    <property type="entry name" value="Small_GTPase"/>
</dbReference>
<dbReference type="SMART" id="SM00175">
    <property type="entry name" value="RAB"/>
    <property type="match status" value="1"/>
</dbReference>
<protein>
    <submittedName>
        <fullName evidence="4">Uncharacterized protein</fullName>
    </submittedName>
</protein>
<dbReference type="Proteomes" id="UP000821853">
    <property type="component" value="Chromosome 1"/>
</dbReference>
<keyword evidence="2" id="KW-0597">Phosphoprotein</keyword>
<dbReference type="InterPro" id="IPR027417">
    <property type="entry name" value="P-loop_NTPase"/>
</dbReference>
<name>A0A9J6F7H7_HAELO</name>
<dbReference type="GO" id="GO:0005886">
    <property type="term" value="C:plasma membrane"/>
    <property type="evidence" value="ECO:0007669"/>
    <property type="project" value="TreeGrafter"/>
</dbReference>
<dbReference type="SMART" id="SM00173">
    <property type="entry name" value="RAS"/>
    <property type="match status" value="1"/>
</dbReference>
<keyword evidence="3" id="KW-0472">Membrane</keyword>
<evidence type="ECO:0000256" key="2">
    <source>
        <dbReference type="ARBA" id="ARBA00022553"/>
    </source>
</evidence>
<dbReference type="Pfam" id="PF00071">
    <property type="entry name" value="Ras"/>
    <property type="match status" value="1"/>
</dbReference>
<organism evidence="4 5">
    <name type="scientific">Haemaphysalis longicornis</name>
    <name type="common">Bush tick</name>
    <dbReference type="NCBI Taxonomy" id="44386"/>
    <lineage>
        <taxon>Eukaryota</taxon>
        <taxon>Metazoa</taxon>
        <taxon>Ecdysozoa</taxon>
        <taxon>Arthropoda</taxon>
        <taxon>Chelicerata</taxon>
        <taxon>Arachnida</taxon>
        <taxon>Acari</taxon>
        <taxon>Parasitiformes</taxon>
        <taxon>Ixodida</taxon>
        <taxon>Ixodoidea</taxon>
        <taxon>Ixodidae</taxon>
        <taxon>Haemaphysalinae</taxon>
        <taxon>Haemaphysalis</taxon>
    </lineage>
</organism>